<feature type="compositionally biased region" description="Basic and acidic residues" evidence="1">
    <location>
        <begin position="1"/>
        <end position="14"/>
    </location>
</feature>
<evidence type="ECO:0000256" key="1">
    <source>
        <dbReference type="SAM" id="MobiDB-lite"/>
    </source>
</evidence>
<feature type="region of interest" description="Disordered" evidence="1">
    <location>
        <begin position="1"/>
        <end position="36"/>
    </location>
</feature>
<evidence type="ECO:0000313" key="2">
    <source>
        <dbReference type="EMBL" id="GAB1285883.1"/>
    </source>
</evidence>
<dbReference type="InterPro" id="IPR038806">
    <property type="entry name" value="SPATA45"/>
</dbReference>
<name>A0ABQ0EFG3_APOSI</name>
<sequence>MRRQESAGNRRVDKMASMNKGTEAKRQGGNRKQLLEELNEKRESYCLVERSNQVSLLRVQKRHFSQAYQSLASRHVKESVPESTRTSWIQQDLYVHKEKRHFLPKSASSPMTTRPATENSLNREQTLSAGWSVGVPFISALSKQRQGHAWPAN</sequence>
<comment type="caution">
    <text evidence="2">The sequence shown here is derived from an EMBL/GenBank/DDBJ whole genome shotgun (WGS) entry which is preliminary data.</text>
</comment>
<dbReference type="PANTHER" id="PTHR35822:SF1">
    <property type="entry name" value="SPERMATOGENESIS-ASSOCIATED PROTEIN 45"/>
    <property type="match status" value="1"/>
</dbReference>
<gene>
    <name evidence="2" type="ORF">APTSU1_000111300</name>
</gene>
<keyword evidence="3" id="KW-1185">Reference proteome</keyword>
<protein>
    <submittedName>
        <fullName evidence="2">Spermatogenesis-associated protein 45</fullName>
    </submittedName>
</protein>
<accession>A0ABQ0EFG3</accession>
<dbReference type="EMBL" id="BAAFST010000001">
    <property type="protein sequence ID" value="GAB1285883.1"/>
    <property type="molecule type" value="Genomic_DNA"/>
</dbReference>
<dbReference type="Proteomes" id="UP001623349">
    <property type="component" value="Unassembled WGS sequence"/>
</dbReference>
<dbReference type="PANTHER" id="PTHR35822">
    <property type="entry name" value="SPERMATOGENESIS-ASSOCIATED PROTEIN 45"/>
    <property type="match status" value="1"/>
</dbReference>
<organism evidence="2 3">
    <name type="scientific">Apodemus speciosus</name>
    <name type="common">Large Japanese field mouse</name>
    <dbReference type="NCBI Taxonomy" id="105296"/>
    <lineage>
        <taxon>Eukaryota</taxon>
        <taxon>Metazoa</taxon>
        <taxon>Chordata</taxon>
        <taxon>Craniata</taxon>
        <taxon>Vertebrata</taxon>
        <taxon>Euteleostomi</taxon>
        <taxon>Mammalia</taxon>
        <taxon>Eutheria</taxon>
        <taxon>Euarchontoglires</taxon>
        <taxon>Glires</taxon>
        <taxon>Rodentia</taxon>
        <taxon>Myomorpha</taxon>
        <taxon>Muroidea</taxon>
        <taxon>Muridae</taxon>
        <taxon>Murinae</taxon>
        <taxon>Apodemus</taxon>
    </lineage>
</organism>
<reference evidence="2 3" key="1">
    <citation type="submission" date="2024-08" db="EMBL/GenBank/DDBJ databases">
        <title>The draft genome of Apodemus speciosus.</title>
        <authorList>
            <person name="Nabeshima K."/>
            <person name="Suzuki S."/>
            <person name="Onuma M."/>
        </authorList>
    </citation>
    <scope>NUCLEOTIDE SEQUENCE [LARGE SCALE GENOMIC DNA]</scope>
    <source>
        <strain evidence="2">IB14-021</strain>
    </source>
</reference>
<evidence type="ECO:0000313" key="3">
    <source>
        <dbReference type="Proteomes" id="UP001623349"/>
    </source>
</evidence>
<proteinExistence type="predicted"/>